<reference evidence="1 2" key="1">
    <citation type="journal article" date="2011" name="PLoS Pathog.">
        <title>Dynamic evolution of pathogenicity revealed by sequencing and comparative genomics of 19 Pseudomonas syringae isolates.</title>
        <authorList>
            <person name="Baltrus D.A."/>
            <person name="Nishimura M.T."/>
            <person name="Romanchuk A."/>
            <person name="Chang J.H."/>
            <person name="Mukhtar M.S."/>
            <person name="Cherkis K."/>
            <person name="Roach J."/>
            <person name="Grant S.R."/>
            <person name="Jones C.D."/>
            <person name="Dangl J.L."/>
        </authorList>
    </citation>
    <scope>NUCLEOTIDE SEQUENCE [LARGE SCALE GENOMIC DNA]</scope>
    <source>
        <strain evidence="1 2">301020</strain>
    </source>
</reference>
<feature type="non-terminal residue" evidence="1">
    <location>
        <position position="1"/>
    </location>
</feature>
<dbReference type="NCBIfam" id="TIGR01643">
    <property type="entry name" value="YD_repeat_2x"/>
    <property type="match status" value="1"/>
</dbReference>
<comment type="caution">
    <text evidence="1">The sequence shown here is derived from an EMBL/GenBank/DDBJ whole genome shotgun (WGS) entry which is preliminary data.</text>
</comment>
<evidence type="ECO:0000313" key="2">
    <source>
        <dbReference type="Proteomes" id="UP000003465"/>
    </source>
</evidence>
<evidence type="ECO:0000313" key="1">
    <source>
        <dbReference type="EMBL" id="EGH26639.1"/>
    </source>
</evidence>
<feature type="non-terminal residue" evidence="1">
    <location>
        <position position="45"/>
    </location>
</feature>
<name>A0A656GM58_PSEA0</name>
<dbReference type="AlphaFoldDB" id="A0A656GM58"/>
<dbReference type="InterPro" id="IPR006530">
    <property type="entry name" value="YD"/>
</dbReference>
<dbReference type="Proteomes" id="UP000003465">
    <property type="component" value="Unassembled WGS sequence"/>
</dbReference>
<dbReference type="EMBL" id="AEAG01002621">
    <property type="protein sequence ID" value="EGH26639.1"/>
    <property type="molecule type" value="Genomic_DNA"/>
</dbReference>
<accession>A0A656GM58</accession>
<protein>
    <submittedName>
        <fullName evidence="1">YD repeat-containing protein</fullName>
    </submittedName>
</protein>
<sequence length="45" mass="5447">RLNFNTSRFDHVKDNRLRQWANHEYKYDAWGNLIEKVVGIVRGET</sequence>
<proteinExistence type="predicted"/>
<gene>
    <name evidence="1" type="ORF">PSYMO_36338</name>
</gene>
<organism evidence="1 2">
    <name type="scientific">Pseudomonas amygdali pv. mori str. 301020</name>
    <dbReference type="NCBI Taxonomy" id="629261"/>
    <lineage>
        <taxon>Bacteria</taxon>
        <taxon>Pseudomonadati</taxon>
        <taxon>Pseudomonadota</taxon>
        <taxon>Gammaproteobacteria</taxon>
        <taxon>Pseudomonadales</taxon>
        <taxon>Pseudomonadaceae</taxon>
        <taxon>Pseudomonas</taxon>
        <taxon>Pseudomonas amygdali</taxon>
    </lineage>
</organism>